<sequence length="102" mass="11144">MSEVLRASVVSSSCDARSCCCMQQQQLPLDLRRKVFTASAALQADKNRALSSSSGCGRPPWPNTDYEPLLETVFGTFPIRLVVYTSTENDSNDTKGASWPVP</sequence>
<dbReference type="EMBL" id="JAHWGI010001418">
    <property type="protein sequence ID" value="KAK3931179.1"/>
    <property type="molecule type" value="Genomic_DNA"/>
</dbReference>
<evidence type="ECO:0000313" key="2">
    <source>
        <dbReference type="Proteomes" id="UP001219518"/>
    </source>
</evidence>
<reference evidence="1" key="2">
    <citation type="journal article" date="2023" name="BMC Genomics">
        <title>Pest status, molecular evolution, and epigenetic factors derived from the genome assembly of Frankliniella fusca, a thysanopteran phytovirus vector.</title>
        <authorList>
            <person name="Catto M.A."/>
            <person name="Labadie P.E."/>
            <person name="Jacobson A.L."/>
            <person name="Kennedy G.G."/>
            <person name="Srinivasan R."/>
            <person name="Hunt B.G."/>
        </authorList>
    </citation>
    <scope>NUCLEOTIDE SEQUENCE</scope>
    <source>
        <strain evidence="1">PL_HMW_Pooled</strain>
    </source>
</reference>
<reference evidence="1" key="1">
    <citation type="submission" date="2021-07" db="EMBL/GenBank/DDBJ databases">
        <authorList>
            <person name="Catto M.A."/>
            <person name="Jacobson A."/>
            <person name="Kennedy G."/>
            <person name="Labadie P."/>
            <person name="Hunt B.G."/>
            <person name="Srinivasan R."/>
        </authorList>
    </citation>
    <scope>NUCLEOTIDE SEQUENCE</scope>
    <source>
        <strain evidence="1">PL_HMW_Pooled</strain>
        <tissue evidence="1">Head</tissue>
    </source>
</reference>
<comment type="caution">
    <text evidence="1">The sequence shown here is derived from an EMBL/GenBank/DDBJ whole genome shotgun (WGS) entry which is preliminary data.</text>
</comment>
<keyword evidence="2" id="KW-1185">Reference proteome</keyword>
<keyword evidence="1" id="KW-0418">Kinase</keyword>
<dbReference type="GO" id="GO:0016301">
    <property type="term" value="F:kinase activity"/>
    <property type="evidence" value="ECO:0007669"/>
    <property type="project" value="UniProtKB-KW"/>
</dbReference>
<dbReference type="Proteomes" id="UP001219518">
    <property type="component" value="Unassembled WGS sequence"/>
</dbReference>
<proteinExistence type="predicted"/>
<protein>
    <submittedName>
        <fullName evidence="1">Serine/threonine-protein kinase PLK4</fullName>
    </submittedName>
</protein>
<dbReference type="AlphaFoldDB" id="A0AAE1I236"/>
<evidence type="ECO:0000313" key="1">
    <source>
        <dbReference type="EMBL" id="KAK3931179.1"/>
    </source>
</evidence>
<name>A0AAE1I236_9NEOP</name>
<organism evidence="1 2">
    <name type="scientific">Frankliniella fusca</name>
    <dbReference type="NCBI Taxonomy" id="407009"/>
    <lineage>
        <taxon>Eukaryota</taxon>
        <taxon>Metazoa</taxon>
        <taxon>Ecdysozoa</taxon>
        <taxon>Arthropoda</taxon>
        <taxon>Hexapoda</taxon>
        <taxon>Insecta</taxon>
        <taxon>Pterygota</taxon>
        <taxon>Neoptera</taxon>
        <taxon>Paraneoptera</taxon>
        <taxon>Thysanoptera</taxon>
        <taxon>Terebrantia</taxon>
        <taxon>Thripoidea</taxon>
        <taxon>Thripidae</taxon>
        <taxon>Frankliniella</taxon>
    </lineage>
</organism>
<keyword evidence="1" id="KW-0808">Transferase</keyword>
<accession>A0AAE1I236</accession>
<gene>
    <name evidence="1" type="ORF">KUF71_025159</name>
</gene>